<accession>A0A4Y9XQ29</accession>
<comment type="cofactor">
    <cofactor evidence="1">
        <name>Ca(2+)</name>
        <dbReference type="ChEBI" id="CHEBI:29108"/>
    </cofactor>
</comment>
<comment type="caution">
    <text evidence="7">The sequence shown here is derived from an EMBL/GenBank/DDBJ whole genome shotgun (WGS) entry which is preliminary data.</text>
</comment>
<dbReference type="Pfam" id="PF00128">
    <property type="entry name" value="Alpha-amylase"/>
    <property type="match status" value="1"/>
</dbReference>
<proteinExistence type="inferred from homology"/>
<keyword evidence="3" id="KW-0479">Metal-binding</keyword>
<dbReference type="PANTHER" id="PTHR10357:SF215">
    <property type="entry name" value="ALPHA-AMYLASE 1"/>
    <property type="match status" value="1"/>
</dbReference>
<evidence type="ECO:0000313" key="7">
    <source>
        <dbReference type="EMBL" id="TFY50619.1"/>
    </source>
</evidence>
<feature type="signal peptide" evidence="5">
    <location>
        <begin position="1"/>
        <end position="19"/>
    </location>
</feature>
<dbReference type="PANTHER" id="PTHR10357">
    <property type="entry name" value="ALPHA-AMYLASE FAMILY MEMBER"/>
    <property type="match status" value="1"/>
</dbReference>
<keyword evidence="4 5" id="KW-0732">Signal</keyword>
<evidence type="ECO:0000259" key="6">
    <source>
        <dbReference type="SMART" id="SM00642"/>
    </source>
</evidence>
<gene>
    <name evidence="7" type="ORF">EVJ58_g10968</name>
</gene>
<dbReference type="SUPFAM" id="SSF51445">
    <property type="entry name" value="(Trans)glycosidases"/>
    <property type="match status" value="1"/>
</dbReference>
<evidence type="ECO:0000256" key="3">
    <source>
        <dbReference type="ARBA" id="ARBA00022723"/>
    </source>
</evidence>
<dbReference type="GO" id="GO:0005975">
    <property type="term" value="P:carbohydrate metabolic process"/>
    <property type="evidence" value="ECO:0007669"/>
    <property type="project" value="InterPro"/>
</dbReference>
<reference evidence="7 8" key="1">
    <citation type="submission" date="2019-01" db="EMBL/GenBank/DDBJ databases">
        <title>Genome sequencing of the rare red list fungi Fomitopsis rosea.</title>
        <authorList>
            <person name="Buettner E."/>
            <person name="Kellner H."/>
        </authorList>
    </citation>
    <scope>NUCLEOTIDE SEQUENCE [LARGE SCALE GENOMIC DNA]</scope>
    <source>
        <strain evidence="7 8">DSM 105464</strain>
    </source>
</reference>
<feature type="chain" id="PRO_5021418796" description="Glycosyl hydrolase family 13 catalytic domain-containing protein" evidence="5">
    <location>
        <begin position="20"/>
        <end position="342"/>
    </location>
</feature>
<feature type="non-terminal residue" evidence="7">
    <location>
        <position position="342"/>
    </location>
</feature>
<protein>
    <recommendedName>
        <fullName evidence="6">Glycosyl hydrolase family 13 catalytic domain-containing protein</fullName>
    </recommendedName>
</protein>
<dbReference type="SMART" id="SM00642">
    <property type="entry name" value="Aamy"/>
    <property type="match status" value="1"/>
</dbReference>
<dbReference type="EMBL" id="SEKV01001430">
    <property type="protein sequence ID" value="TFY50619.1"/>
    <property type="molecule type" value="Genomic_DNA"/>
</dbReference>
<comment type="similarity">
    <text evidence="2">Belongs to the glycosyl hydrolase 13 family.</text>
</comment>
<sequence>MHAFRQFLSFAALVTSVSAATADQWRGRSIYQIITDRYALPDGADLNACNPKDQTWCGGTWTTIRENLDYIQGAGFTAIWISPVSQNYEGPRTAYGDAYHGYWIADVTKLNDRFGTADDLKALSDELHRRGMYLMVDVVVNNVMATSTTPDLSTFLFQDESKFHPFCPIDWNNDTSVIDCWLGDTTVTLPDVNTQDPDVVSAYQSWITDLVKEYNIDGLRIDAAKHVNLDFWPKFCGSAGVFCIGEVFDDDIGQASQYQGPDALDSILNYPIYDALVSAFAMPGTQNISALTDKVAQSQKMFKDPTLLGNFLEDQDVPRWANLSVDPQSLYNAMVYNWMSDG</sequence>
<dbReference type="STRING" id="34475.A0A4Y9XQ29"/>
<dbReference type="InterPro" id="IPR017853">
    <property type="entry name" value="GH"/>
</dbReference>
<dbReference type="Gene3D" id="3.20.20.80">
    <property type="entry name" value="Glycosidases"/>
    <property type="match status" value="1"/>
</dbReference>
<evidence type="ECO:0000256" key="1">
    <source>
        <dbReference type="ARBA" id="ARBA00001913"/>
    </source>
</evidence>
<dbReference type="Proteomes" id="UP000298390">
    <property type="component" value="Unassembled WGS sequence"/>
</dbReference>
<dbReference type="GO" id="GO:0046872">
    <property type="term" value="F:metal ion binding"/>
    <property type="evidence" value="ECO:0007669"/>
    <property type="project" value="UniProtKB-KW"/>
</dbReference>
<feature type="domain" description="Glycosyl hydrolase family 13 catalytic" evidence="6">
    <location>
        <begin position="32"/>
        <end position="342"/>
    </location>
</feature>
<name>A0A4Y9XQ29_9APHY</name>
<evidence type="ECO:0000256" key="5">
    <source>
        <dbReference type="SAM" id="SignalP"/>
    </source>
</evidence>
<evidence type="ECO:0000256" key="2">
    <source>
        <dbReference type="ARBA" id="ARBA00008061"/>
    </source>
</evidence>
<dbReference type="AlphaFoldDB" id="A0A4Y9XQ29"/>
<evidence type="ECO:0000256" key="4">
    <source>
        <dbReference type="ARBA" id="ARBA00022729"/>
    </source>
</evidence>
<organism evidence="7 8">
    <name type="scientific">Rhodofomes roseus</name>
    <dbReference type="NCBI Taxonomy" id="34475"/>
    <lineage>
        <taxon>Eukaryota</taxon>
        <taxon>Fungi</taxon>
        <taxon>Dikarya</taxon>
        <taxon>Basidiomycota</taxon>
        <taxon>Agaricomycotina</taxon>
        <taxon>Agaricomycetes</taxon>
        <taxon>Polyporales</taxon>
        <taxon>Rhodofomes</taxon>
    </lineage>
</organism>
<evidence type="ECO:0000313" key="8">
    <source>
        <dbReference type="Proteomes" id="UP000298390"/>
    </source>
</evidence>
<dbReference type="InterPro" id="IPR006047">
    <property type="entry name" value="GH13_cat_dom"/>
</dbReference>